<feature type="compositionally biased region" description="Basic and acidic residues" evidence="7">
    <location>
        <begin position="499"/>
        <end position="512"/>
    </location>
</feature>
<dbReference type="CDD" id="cd22673">
    <property type="entry name" value="FHA_Ki67"/>
    <property type="match status" value="1"/>
</dbReference>
<evidence type="ECO:0000256" key="7">
    <source>
        <dbReference type="SAM" id="MobiDB-lite"/>
    </source>
</evidence>
<feature type="compositionally biased region" description="Basic and acidic residues" evidence="7">
    <location>
        <begin position="2233"/>
        <end position="2246"/>
    </location>
</feature>
<keyword evidence="4" id="KW-0832">Ubl conjugation</keyword>
<dbReference type="InterPro" id="IPR029334">
    <property type="entry name" value="PP1-bd"/>
</dbReference>
<accession>A0A674GFI2</accession>
<dbReference type="CTD" id="4288"/>
<dbReference type="Proteomes" id="UP000007754">
    <property type="component" value="Chromosome 6"/>
</dbReference>
<feature type="region of interest" description="Disordered" evidence="7">
    <location>
        <begin position="212"/>
        <end position="235"/>
    </location>
</feature>
<dbReference type="InterPro" id="IPR012568">
    <property type="entry name" value="KI67R"/>
</dbReference>
<evidence type="ECO:0000259" key="8">
    <source>
        <dbReference type="PROSITE" id="PS50006"/>
    </source>
</evidence>
<keyword evidence="6" id="KW-0131">Cell cycle</keyword>
<feature type="compositionally biased region" description="Polar residues" evidence="7">
    <location>
        <begin position="2486"/>
        <end position="2495"/>
    </location>
</feature>
<reference evidence="9" key="3">
    <citation type="submission" date="2025-09" db="UniProtKB">
        <authorList>
            <consortium name="Ensembl"/>
        </authorList>
    </citation>
    <scope>IDENTIFICATION</scope>
</reference>
<evidence type="ECO:0000256" key="1">
    <source>
        <dbReference type="ARBA" id="ARBA00004123"/>
    </source>
</evidence>
<feature type="domain" description="FHA" evidence="8">
    <location>
        <begin position="27"/>
        <end position="77"/>
    </location>
</feature>
<dbReference type="InterPro" id="IPR008984">
    <property type="entry name" value="SMAD_FHA_dom_sf"/>
</dbReference>
<feature type="region of interest" description="Disordered" evidence="7">
    <location>
        <begin position="277"/>
        <end position="342"/>
    </location>
</feature>
<feature type="compositionally biased region" description="Polar residues" evidence="7">
    <location>
        <begin position="2358"/>
        <end position="2373"/>
    </location>
</feature>
<dbReference type="Gene3D" id="2.60.200.20">
    <property type="match status" value="1"/>
</dbReference>
<name>A0A674GFI2_TAEGU</name>
<feature type="compositionally biased region" description="Basic and acidic residues" evidence="7">
    <location>
        <begin position="2417"/>
        <end position="2429"/>
    </location>
</feature>
<feature type="compositionally biased region" description="Low complexity" evidence="7">
    <location>
        <begin position="2451"/>
        <end position="2461"/>
    </location>
</feature>
<feature type="compositionally biased region" description="Basic and acidic residues" evidence="7">
    <location>
        <begin position="700"/>
        <end position="709"/>
    </location>
</feature>
<feature type="compositionally biased region" description="Polar residues" evidence="7">
    <location>
        <begin position="1565"/>
        <end position="1576"/>
    </location>
</feature>
<dbReference type="PROSITE" id="PS51257">
    <property type="entry name" value="PROKAR_LIPOPROTEIN"/>
    <property type="match status" value="1"/>
</dbReference>
<dbReference type="Ensembl" id="ENSTGUT00000030076.1">
    <property type="protein sequence ID" value="ENSTGUP00000021129.1"/>
    <property type="gene ID" value="ENSTGUG00000021193.1"/>
</dbReference>
<evidence type="ECO:0000313" key="9">
    <source>
        <dbReference type="Ensembl" id="ENSTGUP00000021129.1"/>
    </source>
</evidence>
<dbReference type="GO" id="GO:0051983">
    <property type="term" value="P:regulation of chromosome segregation"/>
    <property type="evidence" value="ECO:0007669"/>
    <property type="project" value="TreeGrafter"/>
</dbReference>
<evidence type="ECO:0000256" key="5">
    <source>
        <dbReference type="ARBA" id="ARBA00023242"/>
    </source>
</evidence>
<dbReference type="GeneTree" id="ENSGT00940000154352"/>
<dbReference type="SMART" id="SM01295">
    <property type="entry name" value="K167R"/>
    <property type="match status" value="4"/>
</dbReference>
<feature type="region of interest" description="Disordered" evidence="7">
    <location>
        <begin position="364"/>
        <end position="815"/>
    </location>
</feature>
<evidence type="ECO:0000256" key="6">
    <source>
        <dbReference type="ARBA" id="ARBA00023306"/>
    </source>
</evidence>
<keyword evidence="2" id="KW-1017">Isopeptide bond</keyword>
<reference evidence="9" key="2">
    <citation type="submission" date="2025-08" db="UniProtKB">
        <authorList>
            <consortium name="Ensembl"/>
        </authorList>
    </citation>
    <scope>IDENTIFICATION</scope>
</reference>
<dbReference type="KEGG" id="tgu:105759386"/>
<evidence type="ECO:0000256" key="2">
    <source>
        <dbReference type="ARBA" id="ARBA00022499"/>
    </source>
</evidence>
<feature type="compositionally biased region" description="Basic and acidic residues" evidence="7">
    <location>
        <begin position="1695"/>
        <end position="1704"/>
    </location>
</feature>
<feature type="compositionally biased region" description="Basic and acidic residues" evidence="7">
    <location>
        <begin position="2095"/>
        <end position="2117"/>
    </location>
</feature>
<dbReference type="OrthoDB" id="6288785at2759"/>
<feature type="region of interest" description="Disordered" evidence="7">
    <location>
        <begin position="1043"/>
        <end position="1085"/>
    </location>
</feature>
<dbReference type="GO" id="GO:0005634">
    <property type="term" value="C:nucleus"/>
    <property type="evidence" value="ECO:0007669"/>
    <property type="project" value="UniProtKB-SubCell"/>
</dbReference>
<feature type="region of interest" description="Disordered" evidence="7">
    <location>
        <begin position="1532"/>
        <end position="2625"/>
    </location>
</feature>
<feature type="compositionally biased region" description="Basic and acidic residues" evidence="7">
    <location>
        <begin position="1971"/>
        <end position="1980"/>
    </location>
</feature>
<dbReference type="InParanoid" id="A0A674GFI2"/>
<feature type="compositionally biased region" description="Polar residues" evidence="7">
    <location>
        <begin position="2399"/>
        <end position="2413"/>
    </location>
</feature>
<dbReference type="GO" id="GO:0005694">
    <property type="term" value="C:chromosome"/>
    <property type="evidence" value="ECO:0007669"/>
    <property type="project" value="TreeGrafter"/>
</dbReference>
<keyword evidence="10" id="KW-1185">Reference proteome</keyword>
<keyword evidence="5" id="KW-0539">Nucleus</keyword>
<dbReference type="PANTHER" id="PTHR21603:SF17">
    <property type="entry name" value="PROLIFERATION MARKER PROTEIN KI-67"/>
    <property type="match status" value="1"/>
</dbReference>
<feature type="compositionally biased region" description="Basic and acidic residues" evidence="7">
    <location>
        <begin position="2151"/>
        <end position="2160"/>
    </location>
</feature>
<feature type="compositionally biased region" description="Basic and acidic residues" evidence="7">
    <location>
        <begin position="596"/>
        <end position="608"/>
    </location>
</feature>
<feature type="compositionally biased region" description="Basic and acidic residues" evidence="7">
    <location>
        <begin position="151"/>
        <end position="163"/>
    </location>
</feature>
<keyword evidence="3" id="KW-0597">Phosphoprotein</keyword>
<feature type="compositionally biased region" description="Basic and acidic residues" evidence="7">
    <location>
        <begin position="1853"/>
        <end position="1866"/>
    </location>
</feature>
<dbReference type="Pfam" id="PF08065">
    <property type="entry name" value="KI67R"/>
    <property type="match status" value="2"/>
</dbReference>
<organism evidence="9 10">
    <name type="scientific">Taeniopygia guttata</name>
    <name type="common">Zebra finch</name>
    <name type="synonym">Poephila guttata</name>
    <dbReference type="NCBI Taxonomy" id="59729"/>
    <lineage>
        <taxon>Eukaryota</taxon>
        <taxon>Metazoa</taxon>
        <taxon>Chordata</taxon>
        <taxon>Craniata</taxon>
        <taxon>Vertebrata</taxon>
        <taxon>Euteleostomi</taxon>
        <taxon>Archelosauria</taxon>
        <taxon>Archosauria</taxon>
        <taxon>Dinosauria</taxon>
        <taxon>Saurischia</taxon>
        <taxon>Theropoda</taxon>
        <taxon>Coelurosauria</taxon>
        <taxon>Aves</taxon>
        <taxon>Neognathae</taxon>
        <taxon>Neoaves</taxon>
        <taxon>Telluraves</taxon>
        <taxon>Australaves</taxon>
        <taxon>Passeriformes</taxon>
        <taxon>Passeroidea</taxon>
        <taxon>Estrildidae</taxon>
        <taxon>Estrildinae</taxon>
        <taxon>Taeniopygia</taxon>
    </lineage>
</organism>
<evidence type="ECO:0000313" key="10">
    <source>
        <dbReference type="Proteomes" id="UP000007754"/>
    </source>
</evidence>
<reference evidence="9 10" key="1">
    <citation type="journal article" date="2010" name="Nature">
        <title>The genome of a songbird.</title>
        <authorList>
            <person name="Warren W.C."/>
            <person name="Clayton D.F."/>
            <person name="Ellegren H."/>
            <person name="Arnold A.P."/>
            <person name="Hillier L.W."/>
            <person name="Kunstner A."/>
            <person name="Searle S."/>
            <person name="White S."/>
            <person name="Vilella A.J."/>
            <person name="Fairley S."/>
            <person name="Heger A."/>
            <person name="Kong L."/>
            <person name="Ponting C.P."/>
            <person name="Jarvis E.D."/>
            <person name="Mello C.V."/>
            <person name="Minx P."/>
            <person name="Lovell P."/>
            <person name="Velho T.A."/>
            <person name="Ferris M."/>
            <person name="Balakrishnan C.N."/>
            <person name="Sinha S."/>
            <person name="Blatti C."/>
            <person name="London S.E."/>
            <person name="Li Y."/>
            <person name="Lin Y.C."/>
            <person name="George J."/>
            <person name="Sweedler J."/>
            <person name="Southey B."/>
            <person name="Gunaratne P."/>
            <person name="Watson M."/>
            <person name="Nam K."/>
            <person name="Backstrom N."/>
            <person name="Smeds L."/>
            <person name="Nabholz B."/>
            <person name="Itoh Y."/>
            <person name="Whitney O."/>
            <person name="Pfenning A.R."/>
            <person name="Howard J."/>
            <person name="Volker M."/>
            <person name="Skinner B.M."/>
            <person name="Griffin D.K."/>
            <person name="Ye L."/>
            <person name="McLaren W.M."/>
            <person name="Flicek P."/>
            <person name="Quesada V."/>
            <person name="Velasco G."/>
            <person name="Lopez-Otin C."/>
            <person name="Puente X.S."/>
            <person name="Olender T."/>
            <person name="Lancet D."/>
            <person name="Smit A.F."/>
            <person name="Hubley R."/>
            <person name="Konkel M.K."/>
            <person name="Walker J.A."/>
            <person name="Batzer M.A."/>
            <person name="Gu W."/>
            <person name="Pollock D.D."/>
            <person name="Chen L."/>
            <person name="Cheng Z."/>
            <person name="Eichler E.E."/>
            <person name="Stapley J."/>
            <person name="Slate J."/>
            <person name="Ekblom R."/>
            <person name="Birkhead T."/>
            <person name="Burke T."/>
            <person name="Burt D."/>
            <person name="Scharff C."/>
            <person name="Adam I."/>
            <person name="Richard H."/>
            <person name="Sultan M."/>
            <person name="Soldatov A."/>
            <person name="Lehrach H."/>
            <person name="Edwards S.V."/>
            <person name="Yang S.P."/>
            <person name="Li X."/>
            <person name="Graves T."/>
            <person name="Fulton L."/>
            <person name="Nelson J."/>
            <person name="Chinwalla A."/>
            <person name="Hou S."/>
            <person name="Mardis E.R."/>
            <person name="Wilson R.K."/>
        </authorList>
    </citation>
    <scope>NUCLEOTIDE SEQUENCE [LARGE SCALE GENOMIC DNA]</scope>
</reference>
<dbReference type="SUPFAM" id="SSF49879">
    <property type="entry name" value="SMAD/FHA domain"/>
    <property type="match status" value="1"/>
</dbReference>
<feature type="compositionally biased region" description="Low complexity" evidence="7">
    <location>
        <begin position="1925"/>
        <end position="1935"/>
    </location>
</feature>
<dbReference type="Pfam" id="PF00498">
    <property type="entry name" value="FHA"/>
    <property type="match status" value="1"/>
</dbReference>
<feature type="compositionally biased region" description="Polar residues" evidence="7">
    <location>
        <begin position="2525"/>
        <end position="2535"/>
    </location>
</feature>
<dbReference type="SMART" id="SM00240">
    <property type="entry name" value="FHA"/>
    <property type="match status" value="1"/>
</dbReference>
<feature type="compositionally biased region" description="Basic and acidic residues" evidence="7">
    <location>
        <begin position="1584"/>
        <end position="1598"/>
    </location>
</feature>
<proteinExistence type="predicted"/>
<dbReference type="Pfam" id="PF15276">
    <property type="entry name" value="PP1_bind"/>
    <property type="match status" value="1"/>
</dbReference>
<dbReference type="PANTHER" id="PTHR21603">
    <property type="entry name" value="ANTIGEN KI-67-LIKE PROTEIN"/>
    <property type="match status" value="1"/>
</dbReference>
<evidence type="ECO:0000256" key="3">
    <source>
        <dbReference type="ARBA" id="ARBA00022553"/>
    </source>
</evidence>
<evidence type="ECO:0000256" key="4">
    <source>
        <dbReference type="ARBA" id="ARBA00022843"/>
    </source>
</evidence>
<sequence>MPRYGTIVVIKRNGTDGIVFPLTSTSCLFGRKTECDIRMRLPWVSNEHCKIEINENKEAVLTNLSLVNPTQLNGACFEQPVPLKHGDVLTIIDRSFRFEYPLQSTPKKRHSRSPKDETLQVLHVQQVAEVELQHKQTPGAKNVDASDNAECEEKNANENKQTPEENLPEAFPVKLQTPKSSQRIHRVLQKQNEMSPFSKLYESVKNELKVEKPLHRRSASQQAAKGDPGSVLPEPRAPISSLSCLFDLGSLAKGKETGRMENIEKCIIVRREEENSPGFNQLSAGGRTPRRSFTRSPRAPISKEVSGDTSQSPLQDPKELGTPGRSRGAAVTPTPSRKNHRSPLVLLEQCSIERFECPVQGTVCSPSSCSVPKGGTPTPRRKSPRSLFVSPPTETTGMNPGNPDTPRTPRRGSLKLKSLPEIPVGALREDPECRIDNTQLPLPEDKCLKQRRNSKQQTPGKPVQEVLKEIWDQANLDNSKVGHCETPASLSNSKSPKRNSRESKEFLDKSAHSEALATEGVLASPAGQTPGRKRRRPRSSGVLAETALETSTAQEQHKSGRKASGTPAELAMDRCPQNQDLEDASATRPRRSSAKRRSESAAELRDTEPASETTNFGLLNGEDSGKTKRTSQKRKSGEMLPQTLGKRKRVSFGGHLSPELFDKSLPPNSPLKRGALPARRSLPYGNSPRAVLKKAQSLKHLIDQEEKTSPKNSPTRQPPGASSPVSTPKIPSGSPAPFRKGRFSISQPPTPFPIAEEKDAGTEDMDPEGKSGVQGNTPKSAPAAQGAKALVTRTAAKSARGAPLALKGSAMKSRGGPVAVISAKRRSGASSANLLVAKSWAEVVKLGVARPQTKTAKKSARKGRALKRINHPPKTPEKKIKGHFSTGHAESPATIVVGRAYSTTVGSAGHVPKVVKNPKLKLNMDMDESFTGVPEMFQTPENQGGRTFPLAAAQNADVTPPWAAGDISDLHTPEESGEMMVSPLNNSDASEQKQASPGIFHLLREESSPSMFDEIATKTPENRKAVHKDTVGSLVIISEKPVSLVKSGSKKRTPKHKLESVEVMSSKRKILRTPEQRSEPGEVLSGIKRLVKTSRQEPEPTEVLSGIKQLMKTPKQKLEPVEVLSSKRKILRTPQQRSEPGEVLSGIKQLMKTPKQKLEPVEVLSGIKQLMKTPKQKLEPVEVLSGIKQLMKTPKQKLEPVEVLSGIKQLMKTPNQKLEPAEVLSGIKQLMKTPNQKLELVEVLSGIKELLRTPEQKLEPVEVLSSKRKILRTPQQKSEPGEVLSGIKRLVKTSRQKPEPTEVLSGIKELLRTPEQKLEPDEVLSGIKQLMKTPKQKLEPVEVLSGIKQLLKTPKQKLEPVEVLSGIKQLMKTPKQKLEPVEVLSGIKQLLKTPKQKLEPVEVLSGIKQLMRTPRRKAGSVEDLSGIKQLLRTPQQELEPLTDEIALKRLLETPVESREAVKAVPGVTSTKKTPKLKPQPVEDMVGIRRIFQTPKEKVEPVENMFGISRLVRSPKEKYQPVEDFVGLQRLMAEPRQKSSDSEVDYAGMTEMFGTPEEMKVRSVNVMDSQGEIGSNSSHKHEKRGKFSQDEDSQQKDSTGEEQPTQRLRRGRSRRALPPVAAKPSENGVSFKELQSPDTQEEMGVITPENKGRGRRTKHCTQEVVPKYPDQEGLDVVSSVEPPGAAQRPGRGKRKELKELKHPNENLESCVEDSSGLRKAPANTKQSLQDCGISETEDDPGTKTGPGNIQSEICRLQTDLNDPDSKAIDSGIEDTEEEVFLSLRRRRRGVENTEPVIPPKRRRARDDQGKAASPGGLHGTTRKLRKDPSPKVSQRQEQACDKAPGAVTAQESENGTKLELKATETRVKSFRSTRNRKHSAEIKADTRGVTLENPQNIQKTEETSTETDAETESHVKNGIKGSQGSETENTQENTTQAARRLKAESPSAETNKMPVSAQNLEASRARNRRGKKDSLEQKADEFTENVNSLKPITPKFKSETEVDESSLQDSVGSVSVSAAQGRKEQPSPGATSVPAADSARPARGTQRRTRNERGIFKAKQTEILQGSPAQRNAVMCRRGTGKKVNFQLEEGSSKAVEGKILPEGDEGVTDKDNQHENSENAPSKGRRSRRKQLDSIPQKASPAFMEKQALSADHRKDEAVVREPGSALEAAPSSAEDNPLRRGRRREVAAASQTRSPSVRTRRGLLQGDAKKMAEREEENAALPNKTLQAKVDAPARDRRNKMDPAAEARSSAPLQRKCGLSETKDKGTDEEQNVPLEAVSCAKEKPPGRGRRKETALASHTTNSISLRGKRRLPAGDGEEAPKEQQSVLLETCDPSGKENQLRRGRRKEIAPLVEAKSSIQGNQVLSKQSGRKNNSKEAKENLDNSSQENMVLVKRSSRQATTSLAVSPTSLQGLPEDGKDRIPEEQSKLLDLAPPAKENPSRRGRKKTASSTSEETSSTSLRGNPNLPGGRGQKRILKGSEDASPENNPCQGRTRQLRNNRRKVEVPLEAATSAPHKSSVLAENGNTLGTQGLSGASPGSEENQSGKGQEGDPAPQAAPTSRRRKCQLPAEDVAPKKFKSGNDENGSLQRGRRNKTKLGEEDARAAQTTGGMEKRTRSSTRTRK</sequence>
<feature type="compositionally biased region" description="Basic residues" evidence="7">
    <location>
        <begin position="1867"/>
        <end position="1876"/>
    </location>
</feature>
<dbReference type="PROSITE" id="PS50006">
    <property type="entry name" value="FHA_DOMAIN"/>
    <property type="match status" value="1"/>
</dbReference>
<dbReference type="InterPro" id="IPR000253">
    <property type="entry name" value="FHA_dom"/>
</dbReference>
<feature type="region of interest" description="Disordered" evidence="7">
    <location>
        <begin position="135"/>
        <end position="180"/>
    </location>
</feature>
<gene>
    <name evidence="9" type="primary">MKI67</name>
</gene>
<dbReference type="OMA" id="TQSHVKN"/>
<protein>
    <submittedName>
        <fullName evidence="9">Marker of proliferation Ki-67</fullName>
    </submittedName>
</protein>
<dbReference type="GO" id="GO:0007088">
    <property type="term" value="P:regulation of mitotic nuclear division"/>
    <property type="evidence" value="ECO:0007669"/>
    <property type="project" value="TreeGrafter"/>
</dbReference>
<comment type="subcellular location">
    <subcellularLocation>
        <location evidence="1">Nucleus</location>
    </subcellularLocation>
</comment>